<dbReference type="EMBL" id="CM047904">
    <property type="protein sequence ID" value="KAJ0089822.1"/>
    <property type="molecule type" value="Genomic_DNA"/>
</dbReference>
<reference evidence="2" key="1">
    <citation type="journal article" date="2023" name="G3 (Bethesda)">
        <title>Genome assembly and association tests identify interacting loci associated with vigor, precocity, and sex in interspecific pistachio rootstocks.</title>
        <authorList>
            <person name="Palmer W."/>
            <person name="Jacygrad E."/>
            <person name="Sagayaradj S."/>
            <person name="Cavanaugh K."/>
            <person name="Han R."/>
            <person name="Bertier L."/>
            <person name="Beede B."/>
            <person name="Kafkas S."/>
            <person name="Golino D."/>
            <person name="Preece J."/>
            <person name="Michelmore R."/>
        </authorList>
    </citation>
    <scope>NUCLEOTIDE SEQUENCE [LARGE SCALE GENOMIC DNA]</scope>
</reference>
<protein>
    <submittedName>
        <fullName evidence="1">Uncharacterized protein</fullName>
    </submittedName>
</protein>
<sequence length="259" mass="29094">MPVLAWSKGVVKDTRKTGSTDKVDLTTGSGKFPALRRRKHIFVISLDLDNTTGIVEATRKIFEAVEKERTEGSIGFILSTSMTISEIHSFLVSGGFKPNDFDAFICNSGSDLYYSTLNAEDGPFVVDFYYHSHIEYRWGGEGLRKTLVRWVTSVNDKKAENEDKVVTAAEQLSTNYCYAFTVQKPGVLEIYTCKSSTRARKNLLLSFLAIAVDWDLGGIWDERVERKVGGYYPNIIQTTEDWASSDVHSSLEKLEVLKC</sequence>
<evidence type="ECO:0000313" key="2">
    <source>
        <dbReference type="Proteomes" id="UP001164250"/>
    </source>
</evidence>
<organism evidence="1 2">
    <name type="scientific">Pistacia atlantica</name>
    <dbReference type="NCBI Taxonomy" id="434234"/>
    <lineage>
        <taxon>Eukaryota</taxon>
        <taxon>Viridiplantae</taxon>
        <taxon>Streptophyta</taxon>
        <taxon>Embryophyta</taxon>
        <taxon>Tracheophyta</taxon>
        <taxon>Spermatophyta</taxon>
        <taxon>Magnoliopsida</taxon>
        <taxon>eudicotyledons</taxon>
        <taxon>Gunneridae</taxon>
        <taxon>Pentapetalae</taxon>
        <taxon>rosids</taxon>
        <taxon>malvids</taxon>
        <taxon>Sapindales</taxon>
        <taxon>Anacardiaceae</taxon>
        <taxon>Pistacia</taxon>
    </lineage>
</organism>
<accession>A0ACC1AT13</accession>
<proteinExistence type="predicted"/>
<name>A0ACC1AT13_9ROSI</name>
<keyword evidence="2" id="KW-1185">Reference proteome</keyword>
<evidence type="ECO:0000313" key="1">
    <source>
        <dbReference type="EMBL" id="KAJ0089822.1"/>
    </source>
</evidence>
<gene>
    <name evidence="1" type="ORF">Patl1_13908</name>
</gene>
<comment type="caution">
    <text evidence="1">The sequence shown here is derived from an EMBL/GenBank/DDBJ whole genome shotgun (WGS) entry which is preliminary data.</text>
</comment>
<dbReference type="Proteomes" id="UP001164250">
    <property type="component" value="Chromosome 8"/>
</dbReference>